<keyword evidence="3" id="KW-1185">Reference proteome</keyword>
<evidence type="ECO:0008006" key="4">
    <source>
        <dbReference type="Google" id="ProtNLM"/>
    </source>
</evidence>
<dbReference type="InterPro" id="IPR007487">
    <property type="entry name" value="ABC_transpt-TYRBP-like"/>
</dbReference>
<dbReference type="RefSeq" id="WP_052064617.1">
    <property type="nucleotide sequence ID" value="NZ_JQSG02000006.1"/>
</dbReference>
<evidence type="ECO:0000313" key="3">
    <source>
        <dbReference type="Proteomes" id="UP000029273"/>
    </source>
</evidence>
<dbReference type="PANTHER" id="PTHR35271">
    <property type="entry name" value="ABC TRANSPORTER, SUBSTRATE-BINDING LIPOPROTEIN-RELATED"/>
    <property type="match status" value="1"/>
</dbReference>
<feature type="chain" id="PRO_5008509280" description="ABC transporter substrate-binding protein" evidence="1">
    <location>
        <begin position="29"/>
        <end position="328"/>
    </location>
</feature>
<feature type="signal peptide" evidence="1">
    <location>
        <begin position="1"/>
        <end position="28"/>
    </location>
</feature>
<organism evidence="2 3">
    <name type="scientific">Acidihalobacter prosperus</name>
    <dbReference type="NCBI Taxonomy" id="160660"/>
    <lineage>
        <taxon>Bacteria</taxon>
        <taxon>Pseudomonadati</taxon>
        <taxon>Pseudomonadota</taxon>
        <taxon>Gammaproteobacteria</taxon>
        <taxon>Chromatiales</taxon>
        <taxon>Ectothiorhodospiraceae</taxon>
        <taxon>Acidihalobacter</taxon>
    </lineage>
</organism>
<evidence type="ECO:0000256" key="1">
    <source>
        <dbReference type="SAM" id="SignalP"/>
    </source>
</evidence>
<dbReference type="OrthoDB" id="1550623at2"/>
<dbReference type="Proteomes" id="UP000029273">
    <property type="component" value="Unassembled WGS sequence"/>
</dbReference>
<name>A0A1A6C188_9GAMM</name>
<dbReference type="AlphaFoldDB" id="A0A1A6C188"/>
<reference evidence="2 3" key="1">
    <citation type="journal article" date="2014" name="Genome Announc.">
        <title>Draft Genome Sequence of the Iron-Oxidizing, Acidophilic, and Halotolerant 'Thiobacillus prosperus' Type Strain DSM 5130.</title>
        <authorList>
            <person name="Ossandon F.J."/>
            <person name="Cardenas J.P."/>
            <person name="Corbett M."/>
            <person name="Quatrini R."/>
            <person name="Holmes D.S."/>
            <person name="Watkin E."/>
        </authorList>
    </citation>
    <scope>NUCLEOTIDE SEQUENCE [LARGE SCALE GENOMIC DNA]</scope>
    <source>
        <strain evidence="2 3">DSM 5130</strain>
    </source>
</reference>
<evidence type="ECO:0000313" key="2">
    <source>
        <dbReference type="EMBL" id="OBS08314.1"/>
    </source>
</evidence>
<comment type="caution">
    <text evidence="2">The sequence shown here is derived from an EMBL/GenBank/DDBJ whole genome shotgun (WGS) entry which is preliminary data.</text>
</comment>
<keyword evidence="1" id="KW-0732">Signal</keyword>
<sequence>MTGWIGCARKSPVITLILGLMLCAHASAAPSPRCLIVSSYHTGYAWSDGELGGLRTGLASHCEIRVAELDSKRQPAPAQIAAAAQRVDALIRSWKPDVVICLDDNAMRYVGLPYLLGTGIPLVFAGINASVAPYGLPWPNATGMIERAPFLPLLEAAQTIVRHGDTLTYLAADTVTERRDLEALTQAADSLGIRVNAALVKTGKAWIDALIQAQHTDGFIVLGSPAGIRHWEPAAALAAIKQDNRRLTLTTYTWMMPYAMLGFTRSAEEEGLWAASATVAILEGSKPAEIPIIPSRDWDEWQNAALLEAAGIRLPSWIASVAKRADAP</sequence>
<gene>
    <name evidence="2" type="ORF">Thpro_022564</name>
</gene>
<dbReference type="Gene3D" id="3.40.50.2300">
    <property type="match status" value="2"/>
</dbReference>
<proteinExistence type="predicted"/>
<accession>A0A1A6C188</accession>
<protein>
    <recommendedName>
        <fullName evidence="4">ABC transporter substrate-binding protein</fullName>
    </recommendedName>
</protein>
<dbReference type="PANTHER" id="PTHR35271:SF1">
    <property type="entry name" value="ABC TRANSPORTER, SUBSTRATE-BINDING LIPOPROTEIN"/>
    <property type="match status" value="1"/>
</dbReference>
<dbReference type="EMBL" id="JQSG02000006">
    <property type="protein sequence ID" value="OBS08314.1"/>
    <property type="molecule type" value="Genomic_DNA"/>
</dbReference>